<keyword evidence="1 3" id="KW-0853">WD repeat</keyword>
<organism evidence="5 6">
    <name type="scientific">Cavenderia fasciculata</name>
    <name type="common">Slime mold</name>
    <name type="synonym">Dictyostelium fasciculatum</name>
    <dbReference type="NCBI Taxonomy" id="261658"/>
    <lineage>
        <taxon>Eukaryota</taxon>
        <taxon>Amoebozoa</taxon>
        <taxon>Evosea</taxon>
        <taxon>Eumycetozoa</taxon>
        <taxon>Dictyostelia</taxon>
        <taxon>Acytosteliales</taxon>
        <taxon>Cavenderiaceae</taxon>
        <taxon>Cavenderia</taxon>
    </lineage>
</organism>
<feature type="compositionally biased region" description="Acidic residues" evidence="4">
    <location>
        <begin position="435"/>
        <end position="444"/>
    </location>
</feature>
<dbReference type="SUPFAM" id="SSF50978">
    <property type="entry name" value="WD40 repeat-like"/>
    <property type="match status" value="1"/>
</dbReference>
<evidence type="ECO:0000256" key="3">
    <source>
        <dbReference type="PROSITE-ProRule" id="PRU00221"/>
    </source>
</evidence>
<dbReference type="Gene3D" id="2.130.10.10">
    <property type="entry name" value="YVTN repeat-like/Quinoprotein amine dehydrogenase"/>
    <property type="match status" value="1"/>
</dbReference>
<dbReference type="InterPro" id="IPR019775">
    <property type="entry name" value="WD40_repeat_CS"/>
</dbReference>
<dbReference type="OMA" id="WDIKSAH"/>
<feature type="compositionally biased region" description="Low complexity" evidence="4">
    <location>
        <begin position="59"/>
        <end position="68"/>
    </location>
</feature>
<dbReference type="AlphaFoldDB" id="F4PST5"/>
<dbReference type="PROSITE" id="PS50294">
    <property type="entry name" value="WD_REPEATS_REGION"/>
    <property type="match status" value="2"/>
</dbReference>
<dbReference type="OrthoDB" id="308449at2759"/>
<evidence type="ECO:0000313" key="6">
    <source>
        <dbReference type="Proteomes" id="UP000007797"/>
    </source>
</evidence>
<evidence type="ECO:0000256" key="4">
    <source>
        <dbReference type="SAM" id="MobiDB-lite"/>
    </source>
</evidence>
<dbReference type="GeneID" id="14873114"/>
<dbReference type="Pfam" id="PF00400">
    <property type="entry name" value="WD40"/>
    <property type="match status" value="3"/>
</dbReference>
<dbReference type="RefSeq" id="XP_004359413.1">
    <property type="nucleotide sequence ID" value="XM_004359356.1"/>
</dbReference>
<dbReference type="PANTHER" id="PTHR44675:SF1">
    <property type="entry name" value="P21-ACTIVATED PROTEIN KINASE-INTERACTING PROTEIN 1"/>
    <property type="match status" value="1"/>
</dbReference>
<protein>
    <recommendedName>
        <fullName evidence="7">WD40 repeat-containing protein</fullName>
    </recommendedName>
</protein>
<dbReference type="PROSITE" id="PS50082">
    <property type="entry name" value="WD_REPEATS_2"/>
    <property type="match status" value="3"/>
</dbReference>
<feature type="region of interest" description="Disordered" evidence="4">
    <location>
        <begin position="423"/>
        <end position="527"/>
    </location>
</feature>
<evidence type="ECO:0000313" key="5">
    <source>
        <dbReference type="EMBL" id="EGG21563.1"/>
    </source>
</evidence>
<feature type="repeat" description="WD" evidence="3">
    <location>
        <begin position="196"/>
        <end position="236"/>
    </location>
</feature>
<keyword evidence="2" id="KW-0677">Repeat</keyword>
<dbReference type="Proteomes" id="UP000007797">
    <property type="component" value="Unassembled WGS sequence"/>
</dbReference>
<dbReference type="KEGG" id="dfa:DFA_01449"/>
<evidence type="ECO:0008006" key="7">
    <source>
        <dbReference type="Google" id="ProtNLM"/>
    </source>
</evidence>
<gene>
    <name evidence="5" type="ORF">DFA_01449</name>
</gene>
<dbReference type="PROSITE" id="PS00678">
    <property type="entry name" value="WD_REPEATS_1"/>
    <property type="match status" value="2"/>
</dbReference>
<dbReference type="InterPro" id="IPR001680">
    <property type="entry name" value="WD40_rpt"/>
</dbReference>
<keyword evidence="6" id="KW-1185">Reference proteome</keyword>
<feature type="region of interest" description="Disordered" evidence="4">
    <location>
        <begin position="58"/>
        <end position="105"/>
    </location>
</feature>
<proteinExistence type="predicted"/>
<sequence length="527" mass="58392">MEKKSTTTTKKVAITKPAAAVAEKKKSIKISTKVVEPRTTTIAPAAAVAVDDKPKSILKKATPAATTTTEKKKTLITPDSSSQTKVSKKSASSSSSSKTTTTTTEQDDVPVITSKLITVGCYENSILGFEAIKLADYPELGNPDDLEVHLEQIFAYASHSGCIKSIASGSEYLVSSSTDETVKVYSLSKREEFGQLVKHEGFITSLKFYKNSHLIASSRDHTLSVWNVNGWDCLKQLKGHKDAVNWVSIHPSGKVALSVGKDNRFFLWDLMRGVAAHFQKTKGEPFLVEWSKSGDHFVIAYADRLVVHTADGKEVHTYPTKQPILAIHFFDDDTLVAGGDDKVISFIDYKSGKLIKQIKEIDSRIKALSSFSFDPQDTPYLVSLSSDGNIVIWNVETDMPVGFAETGARLTCLTISDVIKSTEEAPSRELPDEFKQEEEQEEEQVANVGPKMKVDIKYDQEEEEDEEMGEQAQQQQKQKTKKPKKLTEEEYIDYMLAQPTKDTKSKGKKKVGIKKNTFKGNKPSSKK</sequence>
<feature type="repeat" description="WD" evidence="3">
    <location>
        <begin position="237"/>
        <end position="270"/>
    </location>
</feature>
<evidence type="ECO:0000256" key="2">
    <source>
        <dbReference type="ARBA" id="ARBA00022737"/>
    </source>
</evidence>
<feature type="compositionally biased region" description="Acidic residues" evidence="4">
    <location>
        <begin position="460"/>
        <end position="469"/>
    </location>
</feature>
<reference evidence="6" key="1">
    <citation type="journal article" date="2011" name="Genome Res.">
        <title>Phylogeny-wide analysis of social amoeba genomes highlights ancient origins for complex intercellular communication.</title>
        <authorList>
            <person name="Heidel A.J."/>
            <person name="Lawal H.M."/>
            <person name="Felder M."/>
            <person name="Schilde C."/>
            <person name="Helps N.R."/>
            <person name="Tunggal B."/>
            <person name="Rivero F."/>
            <person name="John U."/>
            <person name="Schleicher M."/>
            <person name="Eichinger L."/>
            <person name="Platzer M."/>
            <person name="Noegel A.A."/>
            <person name="Schaap P."/>
            <person name="Gloeckner G."/>
        </authorList>
    </citation>
    <scope>NUCLEOTIDE SEQUENCE [LARGE SCALE GENOMIC DNA]</scope>
    <source>
        <strain evidence="6">SH3</strain>
    </source>
</reference>
<dbReference type="InterPro" id="IPR036322">
    <property type="entry name" value="WD40_repeat_dom_sf"/>
</dbReference>
<dbReference type="InterPro" id="IPR015943">
    <property type="entry name" value="WD40/YVTN_repeat-like_dom_sf"/>
</dbReference>
<evidence type="ECO:0000256" key="1">
    <source>
        <dbReference type="ARBA" id="ARBA00022574"/>
    </source>
</evidence>
<dbReference type="InterPro" id="IPR051959">
    <property type="entry name" value="PAK1-Kinase_Regulator"/>
</dbReference>
<name>F4PST5_CACFS</name>
<feature type="compositionally biased region" description="Basic and acidic residues" evidence="4">
    <location>
        <begin position="423"/>
        <end position="434"/>
    </location>
</feature>
<dbReference type="PANTHER" id="PTHR44675">
    <property type="entry name" value="PAK1 INTERACTING PROTEIN 1"/>
    <property type="match status" value="1"/>
</dbReference>
<feature type="repeat" description="WD" evidence="3">
    <location>
        <begin position="361"/>
        <end position="397"/>
    </location>
</feature>
<dbReference type="EMBL" id="GL883010">
    <property type="protein sequence ID" value="EGG21563.1"/>
    <property type="molecule type" value="Genomic_DNA"/>
</dbReference>
<dbReference type="SMART" id="SM00320">
    <property type="entry name" value="WD40"/>
    <property type="match status" value="5"/>
</dbReference>
<feature type="compositionally biased region" description="Basic residues" evidence="4">
    <location>
        <begin position="506"/>
        <end position="517"/>
    </location>
</feature>
<feature type="compositionally biased region" description="Low complexity" evidence="4">
    <location>
        <begin position="80"/>
        <end position="104"/>
    </location>
</feature>
<dbReference type="STRING" id="1054147.F4PST5"/>
<accession>F4PST5</accession>